<organism evidence="1 2">
    <name type="scientific">Nonomuraea ferruginea</name>
    <dbReference type="NCBI Taxonomy" id="46174"/>
    <lineage>
        <taxon>Bacteria</taxon>
        <taxon>Bacillati</taxon>
        <taxon>Actinomycetota</taxon>
        <taxon>Actinomycetes</taxon>
        <taxon>Streptosporangiales</taxon>
        <taxon>Streptosporangiaceae</taxon>
        <taxon>Nonomuraea</taxon>
    </lineage>
</organism>
<reference evidence="1 2" key="1">
    <citation type="submission" date="2022-11" db="EMBL/GenBank/DDBJ databases">
        <title>Nonomuraea corallina sp. nov., a new species of the genus Nonomuraea isolated from sea side sediment in Thai sea.</title>
        <authorList>
            <person name="Ngamcharungchit C."/>
            <person name="Matsumoto A."/>
            <person name="Suriyachadkun C."/>
            <person name="Panbangred W."/>
            <person name="Inahashi Y."/>
            <person name="Intra B."/>
        </authorList>
    </citation>
    <scope>NUCLEOTIDE SEQUENCE [LARGE SCALE GENOMIC DNA]</scope>
    <source>
        <strain evidence="1 2">DSM 43553</strain>
    </source>
</reference>
<name>A0ABT4T4S0_9ACTN</name>
<gene>
    <name evidence="1" type="ORF">OUY24_27615</name>
</gene>
<evidence type="ECO:0000313" key="2">
    <source>
        <dbReference type="Proteomes" id="UP001212498"/>
    </source>
</evidence>
<sequence>MSDRALAAALAAAAIVLPPHIGGEPIARLEAVVQHVNILTS</sequence>
<comment type="caution">
    <text evidence="1">The sequence shown here is derived from an EMBL/GenBank/DDBJ whole genome shotgun (WGS) entry which is preliminary data.</text>
</comment>
<proteinExistence type="predicted"/>
<dbReference type="Proteomes" id="UP001212498">
    <property type="component" value="Unassembled WGS sequence"/>
</dbReference>
<dbReference type="EMBL" id="JAPNUD010000096">
    <property type="protein sequence ID" value="MDA0644414.1"/>
    <property type="molecule type" value="Genomic_DNA"/>
</dbReference>
<evidence type="ECO:0000313" key="1">
    <source>
        <dbReference type="EMBL" id="MDA0644414.1"/>
    </source>
</evidence>
<keyword evidence="2" id="KW-1185">Reference proteome</keyword>
<dbReference type="RefSeq" id="WP_261808515.1">
    <property type="nucleotide sequence ID" value="NZ_BAABFD010000015.1"/>
</dbReference>
<accession>A0ABT4T4S0</accession>
<protein>
    <submittedName>
        <fullName evidence="1">Uncharacterized protein</fullName>
    </submittedName>
</protein>